<sequence>MAASKTMQLRSSDAALQLVDPDQTLKASKALLAHMKKASTEKAASADKKNLLADDEEALNEQPVWLTLTTKRHIVDSNRLKPGKISLPHSLNTDPELSICLISADPQRHYKNLVADESFPEEWRKRITRVIDVGKLQAKFKQYEEQRKLYAEHDIFLGDSRIITRLPKVLGKTFYKSTAKRPIPVNLESRKKVDGKKVKKVKGDNTPNACTPTELAAEIEKAVGSALVHLSPSTNTAIRIGYADWKPEELAANAKVVAEALIEKFVPQKDKNVRSIYLKGSETVALPVYMADELWVDGEKDIVTNESEEAKAALTAEKANIGKKRKSLEGAAEEATPVTKKVKKGGKPKALPESDDAKLDNEIAERKAKLKKQKAAAKKAVDV</sequence>
<dbReference type="Gene3D" id="3.40.50.790">
    <property type="match status" value="1"/>
</dbReference>
<gene>
    <name evidence="2" type="ORF">BKA67DRAFT_589256</name>
</gene>
<dbReference type="Pfam" id="PF00687">
    <property type="entry name" value="Ribosomal_L1"/>
    <property type="match status" value="1"/>
</dbReference>
<evidence type="ECO:0000313" key="3">
    <source>
        <dbReference type="Proteomes" id="UP000758603"/>
    </source>
</evidence>
<keyword evidence="2" id="KW-0689">Ribosomal protein</keyword>
<proteinExistence type="predicted"/>
<dbReference type="AlphaFoldDB" id="A0A9P8UVF4"/>
<dbReference type="GO" id="GO:0005840">
    <property type="term" value="C:ribosome"/>
    <property type="evidence" value="ECO:0007669"/>
    <property type="project" value="UniProtKB-KW"/>
</dbReference>
<organism evidence="2 3">
    <name type="scientific">Truncatella angustata</name>
    <dbReference type="NCBI Taxonomy" id="152316"/>
    <lineage>
        <taxon>Eukaryota</taxon>
        <taxon>Fungi</taxon>
        <taxon>Dikarya</taxon>
        <taxon>Ascomycota</taxon>
        <taxon>Pezizomycotina</taxon>
        <taxon>Sordariomycetes</taxon>
        <taxon>Xylariomycetidae</taxon>
        <taxon>Amphisphaeriales</taxon>
        <taxon>Sporocadaceae</taxon>
        <taxon>Truncatella</taxon>
    </lineage>
</organism>
<dbReference type="InterPro" id="IPR016095">
    <property type="entry name" value="Ribosomal_uL1_3-a/b-sand"/>
</dbReference>
<protein>
    <submittedName>
        <fullName evidence="2">Ribosomal protein L1p/L10e family-domain-containing protein</fullName>
    </submittedName>
</protein>
<accession>A0A9P8UVF4</accession>
<comment type="caution">
    <text evidence="2">The sequence shown here is derived from an EMBL/GenBank/DDBJ whole genome shotgun (WGS) entry which is preliminary data.</text>
</comment>
<evidence type="ECO:0000313" key="2">
    <source>
        <dbReference type="EMBL" id="KAH6658928.1"/>
    </source>
</evidence>
<dbReference type="GeneID" id="70133329"/>
<dbReference type="SUPFAM" id="SSF56808">
    <property type="entry name" value="Ribosomal protein L1"/>
    <property type="match status" value="1"/>
</dbReference>
<dbReference type="CDD" id="cd00403">
    <property type="entry name" value="Ribosomal_L1"/>
    <property type="match status" value="1"/>
</dbReference>
<reference evidence="2" key="1">
    <citation type="journal article" date="2021" name="Nat. Commun.">
        <title>Genetic determinants of endophytism in the Arabidopsis root mycobiome.</title>
        <authorList>
            <person name="Mesny F."/>
            <person name="Miyauchi S."/>
            <person name="Thiergart T."/>
            <person name="Pickel B."/>
            <person name="Atanasova L."/>
            <person name="Karlsson M."/>
            <person name="Huettel B."/>
            <person name="Barry K.W."/>
            <person name="Haridas S."/>
            <person name="Chen C."/>
            <person name="Bauer D."/>
            <person name="Andreopoulos W."/>
            <person name="Pangilinan J."/>
            <person name="LaButti K."/>
            <person name="Riley R."/>
            <person name="Lipzen A."/>
            <person name="Clum A."/>
            <person name="Drula E."/>
            <person name="Henrissat B."/>
            <person name="Kohler A."/>
            <person name="Grigoriev I.V."/>
            <person name="Martin F.M."/>
            <person name="Hacquard S."/>
        </authorList>
    </citation>
    <scope>NUCLEOTIDE SEQUENCE</scope>
    <source>
        <strain evidence="2">MPI-SDFR-AT-0073</strain>
    </source>
</reference>
<dbReference type="OrthoDB" id="10251727at2759"/>
<dbReference type="RefSeq" id="XP_045963059.1">
    <property type="nucleotide sequence ID" value="XM_046104438.1"/>
</dbReference>
<keyword evidence="3" id="KW-1185">Reference proteome</keyword>
<name>A0A9P8UVF4_9PEZI</name>
<feature type="region of interest" description="Disordered" evidence="1">
    <location>
        <begin position="323"/>
        <end position="360"/>
    </location>
</feature>
<dbReference type="InterPro" id="IPR023674">
    <property type="entry name" value="Ribosomal_uL1-like"/>
</dbReference>
<dbReference type="InterPro" id="IPR028364">
    <property type="entry name" value="Ribosomal_uL1/biogenesis"/>
</dbReference>
<feature type="compositionally biased region" description="Basic and acidic residues" evidence="1">
    <location>
        <begin position="350"/>
        <end position="360"/>
    </location>
</feature>
<dbReference type="EMBL" id="JAGPXC010000001">
    <property type="protein sequence ID" value="KAH6658928.1"/>
    <property type="molecule type" value="Genomic_DNA"/>
</dbReference>
<dbReference type="Proteomes" id="UP000758603">
    <property type="component" value="Unassembled WGS sequence"/>
</dbReference>
<evidence type="ECO:0000256" key="1">
    <source>
        <dbReference type="SAM" id="MobiDB-lite"/>
    </source>
</evidence>
<keyword evidence="2" id="KW-0687">Ribonucleoprotein</keyword>